<comment type="caution">
    <text evidence="4">The sequence shown here is derived from an EMBL/GenBank/DDBJ whole genome shotgun (WGS) entry which is preliminary data.</text>
</comment>
<dbReference type="SUPFAM" id="SSF55729">
    <property type="entry name" value="Acyl-CoA N-acyltransferases (Nat)"/>
    <property type="match status" value="1"/>
</dbReference>
<dbReference type="PROSITE" id="PS51186">
    <property type="entry name" value="GNAT"/>
    <property type="match status" value="1"/>
</dbReference>
<dbReference type="Gene3D" id="3.40.630.30">
    <property type="match status" value="1"/>
</dbReference>
<dbReference type="InterPro" id="IPR000182">
    <property type="entry name" value="GNAT_dom"/>
</dbReference>
<dbReference type="InterPro" id="IPR050680">
    <property type="entry name" value="YpeA/RimI_acetyltransf"/>
</dbReference>
<evidence type="ECO:0000313" key="4">
    <source>
        <dbReference type="EMBL" id="KWW17589.1"/>
    </source>
</evidence>
<evidence type="ECO:0000256" key="1">
    <source>
        <dbReference type="ARBA" id="ARBA00022679"/>
    </source>
</evidence>
<keyword evidence="2" id="KW-0012">Acyltransferase</keyword>
<dbReference type="CDD" id="cd04301">
    <property type="entry name" value="NAT_SF"/>
    <property type="match status" value="1"/>
</dbReference>
<dbReference type="PANTHER" id="PTHR43420">
    <property type="entry name" value="ACETYLTRANSFERASE"/>
    <property type="match status" value="1"/>
</dbReference>
<gene>
    <name evidence="4" type="ORF">AS888_21440</name>
</gene>
<dbReference type="GO" id="GO:0016747">
    <property type="term" value="F:acyltransferase activity, transferring groups other than amino-acyl groups"/>
    <property type="evidence" value="ECO:0007669"/>
    <property type="project" value="InterPro"/>
</dbReference>
<accession>A0A109MX81</accession>
<dbReference type="Gene3D" id="1.10.287.900">
    <property type="entry name" value="The crystal structure of the spermine/spermidine acetyltransferase from enterococcus faecali"/>
    <property type="match status" value="1"/>
</dbReference>
<dbReference type="InterPro" id="IPR027455">
    <property type="entry name" value="Sper_AcTfrase_N"/>
</dbReference>
<keyword evidence="5" id="KW-1185">Reference proteome</keyword>
<dbReference type="InterPro" id="IPR016181">
    <property type="entry name" value="Acyl_CoA_acyltransferase"/>
</dbReference>
<reference evidence="4 5" key="1">
    <citation type="submission" date="2015-11" db="EMBL/GenBank/DDBJ databases">
        <title>Genome Sequence of Bacillus simplex strain VanAntwerpen2.</title>
        <authorList>
            <person name="Couger M.B."/>
        </authorList>
    </citation>
    <scope>NUCLEOTIDE SEQUENCE [LARGE SCALE GENOMIC DNA]</scope>
    <source>
        <strain evidence="4 5">VanAntwerpen02</strain>
    </source>
</reference>
<keyword evidence="1 4" id="KW-0808">Transferase</keyword>
<dbReference type="RefSeq" id="WP_061142730.1">
    <property type="nucleotide sequence ID" value="NZ_LNNH01000027.1"/>
</dbReference>
<proteinExistence type="predicted"/>
<feature type="domain" description="N-acetyltransferase" evidence="3">
    <location>
        <begin position="3"/>
        <end position="149"/>
    </location>
</feature>
<dbReference type="EMBL" id="LNNH01000027">
    <property type="protein sequence ID" value="KWW17589.1"/>
    <property type="molecule type" value="Genomic_DNA"/>
</dbReference>
<name>A0A109MX81_9BACI</name>
<evidence type="ECO:0000256" key="2">
    <source>
        <dbReference type="ARBA" id="ARBA00023315"/>
    </source>
</evidence>
<dbReference type="AlphaFoldDB" id="A0A109MX81"/>
<dbReference type="PANTHER" id="PTHR43420:SF47">
    <property type="entry name" value="N-ACETYLTRANSFERASE DOMAIN-CONTAINING PROTEIN"/>
    <property type="match status" value="1"/>
</dbReference>
<sequence length="149" mass="17399">MTVHIKEVTNENRAEILKLHIHEKQRTFIETTEQCLKDARECKYYRPVGLYTEDTLVGFAMYGFFPGEGEHGRVWLDRFFIDAKHQGQGLGTILLEALIERLTMEYDCPEVYLSIVEENQAASHLYRKFGFAFNGEADFNNERVMVKKI</sequence>
<evidence type="ECO:0000259" key="3">
    <source>
        <dbReference type="PROSITE" id="PS51186"/>
    </source>
</evidence>
<evidence type="ECO:0000313" key="5">
    <source>
        <dbReference type="Proteomes" id="UP000064189"/>
    </source>
</evidence>
<organism evidence="4 5">
    <name type="scientific">Peribacillus simplex</name>
    <dbReference type="NCBI Taxonomy" id="1478"/>
    <lineage>
        <taxon>Bacteria</taxon>
        <taxon>Bacillati</taxon>
        <taxon>Bacillota</taxon>
        <taxon>Bacilli</taxon>
        <taxon>Bacillales</taxon>
        <taxon>Bacillaceae</taxon>
        <taxon>Peribacillus</taxon>
    </lineage>
</organism>
<dbReference type="Pfam" id="PF00583">
    <property type="entry name" value="Acetyltransf_1"/>
    <property type="match status" value="1"/>
</dbReference>
<protein>
    <submittedName>
        <fullName evidence="4">Spermidine acetyltransferase</fullName>
    </submittedName>
</protein>
<dbReference type="Proteomes" id="UP000064189">
    <property type="component" value="Unassembled WGS sequence"/>
</dbReference>